<keyword evidence="3" id="KW-1185">Reference proteome</keyword>
<keyword evidence="1" id="KW-0812">Transmembrane</keyword>
<dbReference type="Proteomes" id="UP000184203">
    <property type="component" value="Unassembled WGS sequence"/>
</dbReference>
<gene>
    <name evidence="2" type="ORF">SAMN05444342_3956</name>
</gene>
<keyword evidence="1" id="KW-0472">Membrane</keyword>
<feature type="transmembrane region" description="Helical" evidence="1">
    <location>
        <begin position="423"/>
        <end position="444"/>
    </location>
</feature>
<name>A0A1M7B338_HALPU</name>
<evidence type="ECO:0000313" key="3">
    <source>
        <dbReference type="Proteomes" id="UP000184203"/>
    </source>
</evidence>
<organism evidence="2 3">
    <name type="scientific">Haladaptatus paucihalophilus DX253</name>
    <dbReference type="NCBI Taxonomy" id="797209"/>
    <lineage>
        <taxon>Archaea</taxon>
        <taxon>Methanobacteriati</taxon>
        <taxon>Methanobacteriota</taxon>
        <taxon>Stenosarchaea group</taxon>
        <taxon>Halobacteria</taxon>
        <taxon>Halobacteriales</taxon>
        <taxon>Haladaptataceae</taxon>
        <taxon>Haladaptatus</taxon>
    </lineage>
</organism>
<keyword evidence="1" id="KW-1133">Transmembrane helix</keyword>
<evidence type="ECO:0000256" key="1">
    <source>
        <dbReference type="SAM" id="Phobius"/>
    </source>
</evidence>
<dbReference type="AlphaFoldDB" id="A0A1M7B338"/>
<protein>
    <recommendedName>
        <fullName evidence="4">ABC-2 type transport system permease protein</fullName>
    </recommendedName>
</protein>
<feature type="transmembrane region" description="Helical" evidence="1">
    <location>
        <begin position="516"/>
        <end position="534"/>
    </location>
</feature>
<feature type="transmembrane region" description="Helical" evidence="1">
    <location>
        <begin position="390"/>
        <end position="411"/>
    </location>
</feature>
<feature type="transmembrane region" description="Helical" evidence="1">
    <location>
        <begin position="189"/>
        <end position="215"/>
    </location>
</feature>
<reference evidence="3" key="1">
    <citation type="submission" date="2016-11" db="EMBL/GenBank/DDBJ databases">
        <authorList>
            <person name="Varghese N."/>
            <person name="Submissions S."/>
        </authorList>
    </citation>
    <scope>NUCLEOTIDE SEQUENCE [LARGE SCALE GENOMIC DNA]</scope>
    <source>
        <strain evidence="3">DX253</strain>
    </source>
</reference>
<feature type="transmembrane region" description="Helical" evidence="1">
    <location>
        <begin position="465"/>
        <end position="484"/>
    </location>
</feature>
<sequence length="563" mass="58816">MNWSPGRSVRIARMEYRRSVRAIGKKPIQMLAFGLFSLIFIGVPTVAGSYLAYKFGGELATTDLPLLVGARGGIAVSWLMVTVMIASRVIGKTGRIDQEAGMLTTVPARDVVGGLLGAELARVVSIAAIPLLSITAALSLSLGTPLPLVTVVLALLGLVTTALLAGHILGLLIKIALERSELLAQYKSVLAVLAFGIYMAAVMSNALGTVMASLAEVLQNAPTAWLGDVLVLGIPGTSPSLARLGGAVALVVVGLPVLFALDVRLATRLWYGDRVQPENKQYDSSESNADFLAAIASKPTRSVVANVWRRTKRSPIRLLYVVYPVFLVSGPIQEAVQAGHVTESLPVVVSLYGAWAMGGATLNPLGDEGSMLPVTLISSIRGREFVKGHVLAVTVVGLPIVVLATAITGFLSPLELTRWLSLTGLSALLGLAGAVVAIGIGTMFPRFGEVNVTKSRTAVVPSKTAFATYSLVVLLGYGGAVTAITPGTAAGVSSMFEFITGFLGYAVAISPPTVRLIGGLIAVLLGVVAPPAAYRYSVRRFESYALDADDSGFAVFESVGELF</sequence>
<evidence type="ECO:0000313" key="2">
    <source>
        <dbReference type="EMBL" id="SHL49296.1"/>
    </source>
</evidence>
<accession>A0A1M7B338</accession>
<feature type="transmembrane region" description="Helical" evidence="1">
    <location>
        <begin position="241"/>
        <end position="261"/>
    </location>
</feature>
<feature type="transmembrane region" description="Helical" evidence="1">
    <location>
        <begin position="148"/>
        <end position="177"/>
    </location>
</feature>
<dbReference type="EMBL" id="FRAN01000007">
    <property type="protein sequence ID" value="SHL49296.1"/>
    <property type="molecule type" value="Genomic_DNA"/>
</dbReference>
<feature type="transmembrane region" description="Helical" evidence="1">
    <location>
        <begin position="64"/>
        <end position="86"/>
    </location>
</feature>
<dbReference type="RefSeq" id="WP_049805637.1">
    <property type="nucleotide sequence ID" value="NZ_AEMG01000002.1"/>
</dbReference>
<proteinExistence type="predicted"/>
<evidence type="ECO:0008006" key="4">
    <source>
        <dbReference type="Google" id="ProtNLM"/>
    </source>
</evidence>